<sequence>MLNQVVFKIAMHFLISNIYFCLKDIGKFMNWSMSIAGQWCG</sequence>
<protein>
    <submittedName>
        <fullName evidence="1">Uncharacterized protein</fullName>
    </submittedName>
</protein>
<accession>A0A0A9FVU9</accession>
<reference evidence="1" key="1">
    <citation type="submission" date="2014-09" db="EMBL/GenBank/DDBJ databases">
        <authorList>
            <person name="Magalhaes I.L.F."/>
            <person name="Oliveira U."/>
            <person name="Santos F.R."/>
            <person name="Vidigal T.H.D.A."/>
            <person name="Brescovit A.D."/>
            <person name="Santos A.J."/>
        </authorList>
    </citation>
    <scope>NUCLEOTIDE SEQUENCE</scope>
    <source>
        <tissue evidence="1">Shoot tissue taken approximately 20 cm above the soil surface</tissue>
    </source>
</reference>
<dbReference type="EMBL" id="GBRH01185443">
    <property type="protein sequence ID" value="JAE12453.1"/>
    <property type="molecule type" value="Transcribed_RNA"/>
</dbReference>
<organism evidence="1">
    <name type="scientific">Arundo donax</name>
    <name type="common">Giant reed</name>
    <name type="synonym">Donax arundinaceus</name>
    <dbReference type="NCBI Taxonomy" id="35708"/>
    <lineage>
        <taxon>Eukaryota</taxon>
        <taxon>Viridiplantae</taxon>
        <taxon>Streptophyta</taxon>
        <taxon>Embryophyta</taxon>
        <taxon>Tracheophyta</taxon>
        <taxon>Spermatophyta</taxon>
        <taxon>Magnoliopsida</taxon>
        <taxon>Liliopsida</taxon>
        <taxon>Poales</taxon>
        <taxon>Poaceae</taxon>
        <taxon>PACMAD clade</taxon>
        <taxon>Arundinoideae</taxon>
        <taxon>Arundineae</taxon>
        <taxon>Arundo</taxon>
    </lineage>
</organism>
<reference evidence="1" key="2">
    <citation type="journal article" date="2015" name="Data Brief">
        <title>Shoot transcriptome of the giant reed, Arundo donax.</title>
        <authorList>
            <person name="Barrero R.A."/>
            <person name="Guerrero F.D."/>
            <person name="Moolhuijzen P."/>
            <person name="Goolsby J.A."/>
            <person name="Tidwell J."/>
            <person name="Bellgard S.E."/>
            <person name="Bellgard M.I."/>
        </authorList>
    </citation>
    <scope>NUCLEOTIDE SEQUENCE</scope>
    <source>
        <tissue evidence="1">Shoot tissue taken approximately 20 cm above the soil surface</tissue>
    </source>
</reference>
<name>A0A0A9FVU9_ARUDO</name>
<dbReference type="AlphaFoldDB" id="A0A0A9FVU9"/>
<proteinExistence type="predicted"/>
<evidence type="ECO:0000313" key="1">
    <source>
        <dbReference type="EMBL" id="JAE12453.1"/>
    </source>
</evidence>